<dbReference type="EMBL" id="JH604640">
    <property type="protein sequence ID" value="EHY64597.1"/>
    <property type="molecule type" value="Genomic_DNA"/>
</dbReference>
<sequence>MERAIKFMRKTTGYGKSNMNPRSQRDTQDMNKSSSLSKMLSLLGYYFQAMTLPPSWHVTSLSRNCKPSKSLVDWYKSPSDEETRKVFVRLSRLISNEDSYNGLNIYNGIEVYYAYKRQAHNITLHLWNDEMGHLQLGKPIIKIDRKNQEMKTLKSEIFEIKKSAFPEYTLFKYARSIGLYITDCIIIDYYIEEDKGTERISELFDLIMGKDVCYATKFDITRYKEVEIFNNPEYMYKYSCTLQT</sequence>
<evidence type="ECO:0000313" key="2">
    <source>
        <dbReference type="EMBL" id="EHY64597.1"/>
    </source>
</evidence>
<organism evidence="2">
    <name type="scientific">Nematocida ausubeli (strain ATCC PRA-371 / ERTm2)</name>
    <name type="common">Nematode killer fungus</name>
    <dbReference type="NCBI Taxonomy" id="1913371"/>
    <lineage>
        <taxon>Eukaryota</taxon>
        <taxon>Fungi</taxon>
        <taxon>Fungi incertae sedis</taxon>
        <taxon>Microsporidia</taxon>
        <taxon>Nematocida</taxon>
    </lineage>
</organism>
<dbReference type="AlphaFoldDB" id="H8ZFN6"/>
<feature type="region of interest" description="Disordered" evidence="1">
    <location>
        <begin position="12"/>
        <end position="31"/>
    </location>
</feature>
<gene>
    <name evidence="2" type="ORF">NERG_02407</name>
</gene>
<accession>H8ZFN6</accession>
<protein>
    <submittedName>
        <fullName evidence="2">Uncharacterized protein</fullName>
    </submittedName>
</protein>
<dbReference type="Proteomes" id="UP000005622">
    <property type="component" value="Unassembled WGS sequence"/>
</dbReference>
<dbReference type="HOGENOM" id="CLU_1138280_0_0_1"/>
<evidence type="ECO:0000256" key="1">
    <source>
        <dbReference type="SAM" id="MobiDB-lite"/>
    </source>
</evidence>
<proteinExistence type="predicted"/>
<reference evidence="2" key="1">
    <citation type="submission" date="2011-03" db="EMBL/GenBank/DDBJ databases">
        <title>The Genome Sequence of Nematocida sp1 strain ERTm2.</title>
        <authorList>
            <consortium name="The Broad Institute Genome Sequencing Platform"/>
            <consortium name="The Broad Institute Genome Sequencing Center for Infectious Disease"/>
            <person name="Cuomo C."/>
            <person name="Troemel E."/>
            <person name="Young S.K."/>
            <person name="Zeng Q."/>
            <person name="Gargeya S."/>
            <person name="Fitzgerald M."/>
            <person name="Haas B."/>
            <person name="Abouelleil A."/>
            <person name="Alvarado L."/>
            <person name="Arachchi H.M."/>
            <person name="Berlin A."/>
            <person name="Brown A."/>
            <person name="Chapman S.B."/>
            <person name="Chen Z."/>
            <person name="Dunbar C."/>
            <person name="Freedman E."/>
            <person name="Gearin G."/>
            <person name="Gellesch M."/>
            <person name="Goldberg J."/>
            <person name="Griggs A."/>
            <person name="Gujja S."/>
            <person name="Heilman E.R."/>
            <person name="Heiman D."/>
            <person name="Howarth C."/>
            <person name="Larson L."/>
            <person name="Lui A."/>
            <person name="MacDonald P.J.P."/>
            <person name="Mehta T."/>
            <person name="Montmayeur A."/>
            <person name="Murphy C."/>
            <person name="Neiman D."/>
            <person name="Pearson M."/>
            <person name="Priest M."/>
            <person name="Roberts A."/>
            <person name="Saif S."/>
            <person name="Shea T."/>
            <person name="Shenoy N."/>
            <person name="Sisk P."/>
            <person name="Stolte C."/>
            <person name="Sykes S."/>
            <person name="White J."/>
            <person name="Yandava C."/>
            <person name="Wortman J."/>
            <person name="Nusbaum C."/>
            <person name="Birren B."/>
        </authorList>
    </citation>
    <scope>NUCLEOTIDE SEQUENCE</scope>
    <source>
        <strain evidence="2">ERTm2</strain>
    </source>
</reference>
<name>H8ZFN6_NEMA1</name>